<dbReference type="PANTHER" id="PTHR30405">
    <property type="entry name" value="TRANSPOSASE"/>
    <property type="match status" value="1"/>
</dbReference>
<evidence type="ECO:0000256" key="4">
    <source>
        <dbReference type="ARBA" id="ARBA00023125"/>
    </source>
</evidence>
<sequence>MPSETIKLTAKFKLKEPPEGLGDLFSTYRDIVNFLITYAFENNVTSFYRLKKETYKGLRRDYPSLPSHYLYTACQMATAIFKSFRKRKRKGKAKGMPVFTKEVIMLDDHLFKLDLENRTVKLSTPKGRIQLEFYPAKYHEKFKDWKIGQAWLVRTPRGVFLNVVFSKEVEIREPKAFVGIDLNENNVTLSLPNGEFVQIVTHEREIRTGYFVKRRKIQQKIRAGKRRRELLEKYGEREKNRLNDLYHKLANKIVELAEEYGGIALEDLTEIRESIRYSAEMNGRLHRWSFRKLQSIIEYKAKLKGVKVVFVSPAYTSSLCPVCGGKLSPNGGRVLSCKCGFEADRDVIGSWNIRLRALKMWGVTVPPESRPMKIGGWKPTRYEINTLHTLYG</sequence>
<protein>
    <submittedName>
        <fullName evidence="8">IS200/IS605 family element transposase accessory protein TnpB</fullName>
    </submittedName>
</protein>
<dbReference type="GO" id="GO:0032196">
    <property type="term" value="P:transposition"/>
    <property type="evidence" value="ECO:0007669"/>
    <property type="project" value="UniProtKB-KW"/>
</dbReference>
<dbReference type="RefSeq" id="WP_148883182.1">
    <property type="nucleotide sequence ID" value="NZ_CP041932.1"/>
</dbReference>
<dbReference type="Pfam" id="PF07282">
    <property type="entry name" value="Cas12f1-like_TNB"/>
    <property type="match status" value="1"/>
</dbReference>
<gene>
    <name evidence="8" type="ORF">FPV09_09220</name>
</gene>
<dbReference type="KEGG" id="them:FPV09_09220"/>
<evidence type="ECO:0000259" key="7">
    <source>
        <dbReference type="Pfam" id="PF07282"/>
    </source>
</evidence>
<dbReference type="Pfam" id="PF01385">
    <property type="entry name" value="OrfB_IS605"/>
    <property type="match status" value="1"/>
</dbReference>
<dbReference type="NCBIfam" id="TIGR01766">
    <property type="entry name" value="IS200/IS605 family accessory protein TnpB-like domain"/>
    <property type="match status" value="1"/>
</dbReference>
<dbReference type="PANTHER" id="PTHR30405:SF23">
    <property type="entry name" value="TRANSPOSASE-RELATED"/>
    <property type="match status" value="1"/>
</dbReference>
<dbReference type="GO" id="GO:0006310">
    <property type="term" value="P:DNA recombination"/>
    <property type="evidence" value="ECO:0007669"/>
    <property type="project" value="UniProtKB-KW"/>
</dbReference>
<reference evidence="8 9" key="1">
    <citation type="submission" date="2019-07" db="EMBL/GenBank/DDBJ databases">
        <title>Complete genome of Thermococcus acidophilus.</title>
        <authorList>
            <person name="Li X."/>
        </authorList>
    </citation>
    <scope>NUCLEOTIDE SEQUENCE [LARGE SCALE GENOMIC DNA]</scope>
    <source>
        <strain evidence="8 9">SY113</strain>
    </source>
</reference>
<name>A0A5C0SL89_9EURY</name>
<proteinExistence type="inferred from homology"/>
<dbReference type="GO" id="GO:0003677">
    <property type="term" value="F:DNA binding"/>
    <property type="evidence" value="ECO:0007669"/>
    <property type="project" value="UniProtKB-KW"/>
</dbReference>
<keyword evidence="4" id="KW-0238">DNA-binding</keyword>
<dbReference type="InterPro" id="IPR051399">
    <property type="entry name" value="RNA-guided_DNA_endo/Transpos"/>
</dbReference>
<comment type="similarity">
    <text evidence="1">In the C-terminal section; belongs to the transposase 35 family.</text>
</comment>
<keyword evidence="3" id="KW-0815">Transposition</keyword>
<evidence type="ECO:0000256" key="2">
    <source>
        <dbReference type="ARBA" id="ARBA00011044"/>
    </source>
</evidence>
<accession>A0A5C0SL89</accession>
<evidence type="ECO:0000256" key="5">
    <source>
        <dbReference type="ARBA" id="ARBA00023172"/>
    </source>
</evidence>
<dbReference type="NCBIfam" id="NF040570">
    <property type="entry name" value="guided_TnpB"/>
    <property type="match status" value="1"/>
</dbReference>
<comment type="similarity">
    <text evidence="2">In the N-terminal section; belongs to the transposase 2 family.</text>
</comment>
<evidence type="ECO:0000259" key="6">
    <source>
        <dbReference type="Pfam" id="PF01385"/>
    </source>
</evidence>
<dbReference type="SUPFAM" id="SSF75712">
    <property type="entry name" value="Rad50 coiled-coil Zn hook"/>
    <property type="match status" value="1"/>
</dbReference>
<keyword evidence="5" id="KW-0233">DNA recombination</keyword>
<dbReference type="InterPro" id="IPR001959">
    <property type="entry name" value="Transposase"/>
</dbReference>
<evidence type="ECO:0000256" key="3">
    <source>
        <dbReference type="ARBA" id="ARBA00022578"/>
    </source>
</evidence>
<feature type="domain" description="Cas12f1-like TNB" evidence="7">
    <location>
        <begin position="290"/>
        <end position="353"/>
    </location>
</feature>
<dbReference type="EMBL" id="CP041932">
    <property type="protein sequence ID" value="QEK15245.1"/>
    <property type="molecule type" value="Genomic_DNA"/>
</dbReference>
<organism evidence="8 9">
    <name type="scientific">Thermococcus aciditolerans</name>
    <dbReference type="NCBI Taxonomy" id="2598455"/>
    <lineage>
        <taxon>Archaea</taxon>
        <taxon>Methanobacteriati</taxon>
        <taxon>Methanobacteriota</taxon>
        <taxon>Thermococci</taxon>
        <taxon>Thermococcales</taxon>
        <taxon>Thermococcaceae</taxon>
        <taxon>Thermococcus</taxon>
    </lineage>
</organism>
<dbReference type="Proteomes" id="UP000322631">
    <property type="component" value="Chromosome"/>
</dbReference>
<feature type="domain" description="Probable transposase IS891/IS1136/IS1341" evidence="6">
    <location>
        <begin position="172"/>
        <end position="268"/>
    </location>
</feature>
<evidence type="ECO:0000256" key="1">
    <source>
        <dbReference type="ARBA" id="ARBA00008761"/>
    </source>
</evidence>
<evidence type="ECO:0000313" key="8">
    <source>
        <dbReference type="EMBL" id="QEK15245.1"/>
    </source>
</evidence>
<keyword evidence="9" id="KW-1185">Reference proteome</keyword>
<evidence type="ECO:0000313" key="9">
    <source>
        <dbReference type="Proteomes" id="UP000322631"/>
    </source>
</evidence>
<dbReference type="AlphaFoldDB" id="A0A5C0SL89"/>
<dbReference type="GeneID" id="41610033"/>
<dbReference type="InterPro" id="IPR010095">
    <property type="entry name" value="Cas12f1-like_TNB"/>
</dbReference>